<gene>
    <name evidence="1" type="ORF">VJ786_12810</name>
</gene>
<protein>
    <submittedName>
        <fullName evidence="1">Uncharacterized protein</fullName>
    </submittedName>
</protein>
<reference evidence="1 2" key="1">
    <citation type="submission" date="2024-01" db="EMBL/GenBank/DDBJ databases">
        <title>Sphingobacterium tenebrionis sp. nov., a novel endophyte isolated from tenebrio molitor intestines.</title>
        <authorList>
            <person name="Zhang C."/>
        </authorList>
    </citation>
    <scope>NUCLEOTIDE SEQUENCE [LARGE SCALE GENOMIC DNA]</scope>
    <source>
        <strain evidence="1 2">PU5-4</strain>
    </source>
</reference>
<sequence length="189" mass="21500">MKYPEPIVVSNYHAHIKTKKETIKGSFYRATVEEIYLMKDKEMKKIPVSTIKKIKIKFDRKKEAPLFKGMSKTGVDIMKSSLTDEPEKNYSKTDPYGNLLSDADAAPSVGETLLIGTATVATAAIGNELSKLAPQPDIESFKINYSKERYLEQLDEIRMYTIELQTSPEYKSILKDRLQKAMKKKKLAI</sequence>
<evidence type="ECO:0000313" key="2">
    <source>
        <dbReference type="Proteomes" id="UP001363035"/>
    </source>
</evidence>
<accession>A0ABU8I8L3</accession>
<dbReference type="Proteomes" id="UP001363035">
    <property type="component" value="Unassembled WGS sequence"/>
</dbReference>
<organism evidence="1 2">
    <name type="scientific">Sphingobacterium tenebrionis</name>
    <dbReference type="NCBI Taxonomy" id="3111775"/>
    <lineage>
        <taxon>Bacteria</taxon>
        <taxon>Pseudomonadati</taxon>
        <taxon>Bacteroidota</taxon>
        <taxon>Sphingobacteriia</taxon>
        <taxon>Sphingobacteriales</taxon>
        <taxon>Sphingobacteriaceae</taxon>
        <taxon>Sphingobacterium</taxon>
    </lineage>
</organism>
<proteinExistence type="predicted"/>
<name>A0ABU8I8L3_9SPHI</name>
<evidence type="ECO:0000313" key="1">
    <source>
        <dbReference type="EMBL" id="MEI5985781.1"/>
    </source>
</evidence>
<keyword evidence="2" id="KW-1185">Reference proteome</keyword>
<dbReference type="EMBL" id="JAYLLN010000034">
    <property type="protein sequence ID" value="MEI5985781.1"/>
    <property type="molecule type" value="Genomic_DNA"/>
</dbReference>
<dbReference type="RefSeq" id="WP_336557825.1">
    <property type="nucleotide sequence ID" value="NZ_JAYLLN010000034.1"/>
</dbReference>
<comment type="caution">
    <text evidence="1">The sequence shown here is derived from an EMBL/GenBank/DDBJ whole genome shotgun (WGS) entry which is preliminary data.</text>
</comment>